<evidence type="ECO:0000256" key="1">
    <source>
        <dbReference type="SAM" id="MobiDB-lite"/>
    </source>
</evidence>
<reference evidence="3" key="1">
    <citation type="submission" date="2021-02" db="EMBL/GenBank/DDBJ databases">
        <authorList>
            <person name="Nowell W R."/>
        </authorList>
    </citation>
    <scope>NUCLEOTIDE SEQUENCE</scope>
</reference>
<evidence type="ECO:0000313" key="4">
    <source>
        <dbReference type="Proteomes" id="UP000663852"/>
    </source>
</evidence>
<feature type="compositionally biased region" description="Low complexity" evidence="1">
    <location>
        <begin position="231"/>
        <end position="258"/>
    </location>
</feature>
<feature type="compositionally biased region" description="Basic and acidic residues" evidence="1">
    <location>
        <begin position="49"/>
        <end position="62"/>
    </location>
</feature>
<feature type="compositionally biased region" description="Low complexity" evidence="1">
    <location>
        <begin position="63"/>
        <end position="91"/>
    </location>
</feature>
<feature type="compositionally biased region" description="Polar residues" evidence="1">
    <location>
        <begin position="586"/>
        <end position="595"/>
    </location>
</feature>
<feature type="compositionally biased region" description="Basic and acidic residues" evidence="1">
    <location>
        <begin position="438"/>
        <end position="455"/>
    </location>
</feature>
<dbReference type="SMART" id="SM01233">
    <property type="entry name" value="HABP4_PAI-RBP1"/>
    <property type="match status" value="1"/>
</dbReference>
<comment type="caution">
    <text evidence="3">The sequence shown here is derived from an EMBL/GenBank/DDBJ whole genome shotgun (WGS) entry which is preliminary data.</text>
</comment>
<feature type="compositionally biased region" description="Basic and acidic residues" evidence="1">
    <location>
        <begin position="515"/>
        <end position="527"/>
    </location>
</feature>
<feature type="region of interest" description="Disordered" evidence="1">
    <location>
        <begin position="419"/>
        <end position="607"/>
    </location>
</feature>
<dbReference type="Proteomes" id="UP000663852">
    <property type="component" value="Unassembled WGS sequence"/>
</dbReference>
<feature type="domain" description="Hyaluronan/mRNA-binding protein" evidence="2">
    <location>
        <begin position="335"/>
        <end position="437"/>
    </location>
</feature>
<dbReference type="GO" id="GO:0005634">
    <property type="term" value="C:nucleus"/>
    <property type="evidence" value="ECO:0007669"/>
    <property type="project" value="TreeGrafter"/>
</dbReference>
<dbReference type="InterPro" id="IPR039764">
    <property type="entry name" value="HABP4/SERBP1-like"/>
</dbReference>
<feature type="compositionally biased region" description="Polar residues" evidence="1">
    <location>
        <begin position="98"/>
        <end position="125"/>
    </location>
</feature>
<evidence type="ECO:0000313" key="3">
    <source>
        <dbReference type="EMBL" id="CAF1160961.1"/>
    </source>
</evidence>
<feature type="compositionally biased region" description="Polar residues" evidence="1">
    <location>
        <begin position="383"/>
        <end position="396"/>
    </location>
</feature>
<sequence length="607" mass="68626">MTSLTVTAYTRTFIHYYQLITINHNAILRLVTNIDHDEDPEEFVAKQTQPEDKSKKSTKDSKTATSATTRKTSAKTTTTSSATNETANTTRTNKENFTGKSTTNVHRGGQQSNVLSDNVNQQTRIDSGRGGGRGFSRRGTGQDRPAYEGGSRGGGPHRSQRFQRFEGQQGSHEARSFEQTGEVGEGGNNNQRFGGYQGRGRGGDRGRGSRGTFYNRNFEGGRGRGRGGRGYFNNRNADESSQQQQQQQPQTQDISQWQPNTDSTSENASAEPAKTTGQEFDADQTVQDRSLEPDGVRRGGRGHFRARTFRSNRNFDQDRQYQHDQEGGQEEYRRNRRQHDRQPRSYTSGVKPVEKKDGEGAHNWGNAAEIPDVEQAADDSNETADQAASTSKNWSDQVDEAEKKQLTLDEYKKQIEEKKRLHQEKLPQFNPRAAGEGEDPKNWQFKHEYRKKNDNEDSEEEAEEGSGTEEEENEDEDEHVSGKKRLITIPLHFNPTELSRGGSFGPRGGPRRGGRYRDRPYRDDQQRSKSPNQQQSPTFEQTDENRFDDQQQKPYRGGARQGPGRTEYRRPYGNSARGSRGGYNRSHANPNTPDFHNTLDFPTLPKQ</sequence>
<dbReference type="GO" id="GO:0003723">
    <property type="term" value="F:RNA binding"/>
    <property type="evidence" value="ECO:0007669"/>
    <property type="project" value="InterPro"/>
</dbReference>
<feature type="compositionally biased region" description="Polar residues" evidence="1">
    <location>
        <begin position="259"/>
        <end position="268"/>
    </location>
</feature>
<dbReference type="AlphaFoldDB" id="A0A814THQ0"/>
<feature type="compositionally biased region" description="Acidic residues" evidence="1">
    <location>
        <begin position="371"/>
        <end position="382"/>
    </location>
</feature>
<feature type="region of interest" description="Disordered" evidence="1">
    <location>
        <begin position="43"/>
        <end position="405"/>
    </location>
</feature>
<dbReference type="Pfam" id="PF04774">
    <property type="entry name" value="HABP4_PAI-RBP1"/>
    <property type="match status" value="1"/>
</dbReference>
<gene>
    <name evidence="3" type="ORF">EDS130_LOCUS23137</name>
</gene>
<dbReference type="GO" id="GO:0005737">
    <property type="term" value="C:cytoplasm"/>
    <property type="evidence" value="ECO:0007669"/>
    <property type="project" value="TreeGrafter"/>
</dbReference>
<dbReference type="PANTHER" id="PTHR12299">
    <property type="entry name" value="HYALURONIC ACID-BINDING PROTEIN 4"/>
    <property type="match status" value="1"/>
</dbReference>
<feature type="compositionally biased region" description="Basic and acidic residues" evidence="1">
    <location>
        <begin position="313"/>
        <end position="333"/>
    </location>
</feature>
<dbReference type="OrthoDB" id="6022699at2759"/>
<organism evidence="3 4">
    <name type="scientific">Adineta ricciae</name>
    <name type="common">Rotifer</name>
    <dbReference type="NCBI Taxonomy" id="249248"/>
    <lineage>
        <taxon>Eukaryota</taxon>
        <taxon>Metazoa</taxon>
        <taxon>Spiralia</taxon>
        <taxon>Gnathifera</taxon>
        <taxon>Rotifera</taxon>
        <taxon>Eurotatoria</taxon>
        <taxon>Bdelloidea</taxon>
        <taxon>Adinetida</taxon>
        <taxon>Adinetidae</taxon>
        <taxon>Adineta</taxon>
    </lineage>
</organism>
<dbReference type="PANTHER" id="PTHR12299:SF17">
    <property type="entry name" value="AT19571P-RELATED"/>
    <property type="match status" value="1"/>
</dbReference>
<evidence type="ECO:0000259" key="2">
    <source>
        <dbReference type="SMART" id="SM01233"/>
    </source>
</evidence>
<protein>
    <recommendedName>
        <fullName evidence="2">Hyaluronan/mRNA-binding protein domain-containing protein</fullName>
    </recommendedName>
</protein>
<dbReference type="EMBL" id="CAJNOJ010000125">
    <property type="protein sequence ID" value="CAF1160961.1"/>
    <property type="molecule type" value="Genomic_DNA"/>
</dbReference>
<accession>A0A814THQ0</accession>
<proteinExistence type="predicted"/>
<feature type="compositionally biased region" description="Basic residues" evidence="1">
    <location>
        <begin position="298"/>
        <end position="310"/>
    </location>
</feature>
<feature type="compositionally biased region" description="Acidic residues" evidence="1">
    <location>
        <begin position="456"/>
        <end position="478"/>
    </location>
</feature>
<name>A0A814THQ0_ADIRI</name>
<feature type="compositionally biased region" description="Polar residues" evidence="1">
    <location>
        <begin position="529"/>
        <end position="540"/>
    </location>
</feature>
<dbReference type="InterPro" id="IPR006861">
    <property type="entry name" value="HABP4_PAIRBP1-bd"/>
</dbReference>